<keyword evidence="2" id="KW-1185">Reference proteome</keyword>
<name>A0A9N7UMU1_PLEPL</name>
<dbReference type="EMBL" id="CADEAL010001501">
    <property type="protein sequence ID" value="CAB1432973.1"/>
    <property type="molecule type" value="Genomic_DNA"/>
</dbReference>
<dbReference type="AlphaFoldDB" id="A0A9N7UMU1"/>
<comment type="caution">
    <text evidence="1">The sequence shown here is derived from an EMBL/GenBank/DDBJ whole genome shotgun (WGS) entry which is preliminary data.</text>
</comment>
<protein>
    <submittedName>
        <fullName evidence="1">Uncharacterized protein</fullName>
    </submittedName>
</protein>
<sequence>MSTLPLVTHAVADENLAEVGVSAGRGLADVALQEWRLQSPLKWNHGALHSSPAFERFQRCAMKRKRLRQLEMIQTPKLFTLQQKMKMNQPCAAQLSSQL</sequence>
<reference evidence="1" key="1">
    <citation type="submission" date="2020-03" db="EMBL/GenBank/DDBJ databases">
        <authorList>
            <person name="Weist P."/>
        </authorList>
    </citation>
    <scope>NUCLEOTIDE SEQUENCE</scope>
</reference>
<proteinExistence type="predicted"/>
<evidence type="ECO:0000313" key="1">
    <source>
        <dbReference type="EMBL" id="CAB1432973.1"/>
    </source>
</evidence>
<accession>A0A9N7UMU1</accession>
<evidence type="ECO:0000313" key="2">
    <source>
        <dbReference type="Proteomes" id="UP001153269"/>
    </source>
</evidence>
<organism evidence="1 2">
    <name type="scientific">Pleuronectes platessa</name>
    <name type="common">European plaice</name>
    <dbReference type="NCBI Taxonomy" id="8262"/>
    <lineage>
        <taxon>Eukaryota</taxon>
        <taxon>Metazoa</taxon>
        <taxon>Chordata</taxon>
        <taxon>Craniata</taxon>
        <taxon>Vertebrata</taxon>
        <taxon>Euteleostomi</taxon>
        <taxon>Actinopterygii</taxon>
        <taxon>Neopterygii</taxon>
        <taxon>Teleostei</taxon>
        <taxon>Neoteleostei</taxon>
        <taxon>Acanthomorphata</taxon>
        <taxon>Carangaria</taxon>
        <taxon>Pleuronectiformes</taxon>
        <taxon>Pleuronectoidei</taxon>
        <taxon>Pleuronectidae</taxon>
        <taxon>Pleuronectes</taxon>
    </lineage>
</organism>
<dbReference type="Proteomes" id="UP001153269">
    <property type="component" value="Unassembled WGS sequence"/>
</dbReference>
<gene>
    <name evidence="1" type="ORF">PLEPLA_LOCUS21061</name>
</gene>